<dbReference type="PANTHER" id="PTHR37332">
    <property type="entry name" value="EXPRESSED PROTEIN"/>
    <property type="match status" value="1"/>
</dbReference>
<feature type="compositionally biased region" description="Low complexity" evidence="1">
    <location>
        <begin position="68"/>
        <end position="80"/>
    </location>
</feature>
<evidence type="ECO:0000313" key="2">
    <source>
        <dbReference type="EMBL" id="EEH37075.2"/>
    </source>
</evidence>
<sequence length="506" mass="54586">MSHPYDHLPGINDGSTYDQDLTRQRAASSSIGNPSVVRAPANNNKNNNNDNNVPVSRVETPSRPAFFSRNRSLSRSSSQRQMIKPSISLTPLSSSTSANSTAASATLTVTTTGTTTTTTTSVTNAAANSPERRLPRESSTKRKGPSARNNIKGRGISRLIIPSLSHHSSYLTSPIDLQAAPPTPMEASTSSWGKSPNTANAGPDPFLSYGALSMPAVSSSGGSYGLQSASSIYANIHQMSSKRISTLDYLRKAHEGRVYWFNTVHFSKSDLSRLSYFEQRKLSRRATNYLLLGLSLPPILDVNSTPFEYLRALNALLLEFETFQQAHPADGNTSSSLTRARIPHMFKRSVHSGTKTRRTSSATEIGLPMQTTDPSDIKAMTGNIATSINPTSSASSYPSNSDSSDLLPGEEYTYLLTPTLPFDPDFFQTFSSLCDVLIDCYTRLMALVSGPSVCTAVVGEMFNKADSRLRKIMIAGVVREFEDASRSKVKSEAAGVSKVVLGGLLG</sequence>
<dbReference type="EMBL" id="KN294015">
    <property type="protein sequence ID" value="EEH37075.2"/>
    <property type="molecule type" value="Genomic_DNA"/>
</dbReference>
<dbReference type="AlphaFoldDB" id="C1H9Q2"/>
<feature type="compositionally biased region" description="Polar residues" evidence="1">
    <location>
        <begin position="13"/>
        <end position="33"/>
    </location>
</feature>
<proteinExistence type="predicted"/>
<keyword evidence="3" id="KW-1185">Reference proteome</keyword>
<dbReference type="OrthoDB" id="14339at2759"/>
<dbReference type="OMA" id="IKAMTGN"/>
<reference evidence="2 3" key="1">
    <citation type="journal article" date="2011" name="PLoS Genet.">
        <title>Comparative genomic analysis of human fungal pathogens causing paracoccidioidomycosis.</title>
        <authorList>
            <person name="Desjardins C.A."/>
            <person name="Champion M.D."/>
            <person name="Holder J.W."/>
            <person name="Muszewska A."/>
            <person name="Goldberg J."/>
            <person name="Bailao A.M."/>
            <person name="Brigido M.M."/>
            <person name="Ferreira M.E."/>
            <person name="Garcia A.M."/>
            <person name="Grynberg M."/>
            <person name="Gujja S."/>
            <person name="Heiman D.I."/>
            <person name="Henn M.R."/>
            <person name="Kodira C.D."/>
            <person name="Leon-Narvaez H."/>
            <person name="Longo L.V."/>
            <person name="Ma L.J."/>
            <person name="Malavazi I."/>
            <person name="Matsuo A.L."/>
            <person name="Morais F.V."/>
            <person name="Pereira M."/>
            <person name="Rodriguez-Brito S."/>
            <person name="Sakthikumar S."/>
            <person name="Salem-Izacc S.M."/>
            <person name="Sykes S.M."/>
            <person name="Teixeira M.M."/>
            <person name="Vallejo M.C."/>
            <person name="Walter M.E."/>
            <person name="Yandava C."/>
            <person name="Young S."/>
            <person name="Zeng Q."/>
            <person name="Zucker J."/>
            <person name="Felipe M.S."/>
            <person name="Goldman G.H."/>
            <person name="Haas B.J."/>
            <person name="McEwen J.G."/>
            <person name="Nino-Vega G."/>
            <person name="Puccia R."/>
            <person name="San-Blas G."/>
            <person name="Soares C.M."/>
            <person name="Birren B.W."/>
            <person name="Cuomo C.A."/>
        </authorList>
    </citation>
    <scope>NUCLEOTIDE SEQUENCE [LARGE SCALE GENOMIC DNA]</scope>
    <source>
        <strain evidence="3">ATCC MYA-826 / Pb01</strain>
    </source>
</reference>
<feature type="compositionally biased region" description="Low complexity" evidence="1">
    <location>
        <begin position="88"/>
        <end position="129"/>
    </location>
</feature>
<name>C1H9Q2_PARBA</name>
<dbReference type="PANTHER" id="PTHR37332:SF1">
    <property type="entry name" value="ELMO DOMAIN-CONTAINING PROTEIN"/>
    <property type="match status" value="1"/>
</dbReference>
<dbReference type="KEGG" id="pbl:PAAG_07493"/>
<protein>
    <submittedName>
        <fullName evidence="2">Uncharacterized protein</fullName>
    </submittedName>
</protein>
<organism evidence="2 3">
    <name type="scientific">Paracoccidioides lutzii (strain ATCC MYA-826 / Pb01)</name>
    <name type="common">Paracoccidioides brasiliensis</name>
    <dbReference type="NCBI Taxonomy" id="502779"/>
    <lineage>
        <taxon>Eukaryota</taxon>
        <taxon>Fungi</taxon>
        <taxon>Dikarya</taxon>
        <taxon>Ascomycota</taxon>
        <taxon>Pezizomycotina</taxon>
        <taxon>Eurotiomycetes</taxon>
        <taxon>Eurotiomycetidae</taxon>
        <taxon>Onygenales</taxon>
        <taxon>Ajellomycetaceae</taxon>
        <taxon>Paracoccidioides</taxon>
    </lineage>
</organism>
<accession>C1H9Q2</accession>
<gene>
    <name evidence="2" type="ORF">PAAG_07493</name>
</gene>
<dbReference type="RefSeq" id="XP_015700674.1">
    <property type="nucleotide sequence ID" value="XM_015846239.1"/>
</dbReference>
<feature type="compositionally biased region" description="Low complexity" evidence="1">
    <location>
        <begin position="42"/>
        <end position="52"/>
    </location>
</feature>
<evidence type="ECO:0000256" key="1">
    <source>
        <dbReference type="SAM" id="MobiDB-lite"/>
    </source>
</evidence>
<dbReference type="HOGENOM" id="CLU_017096_2_0_1"/>
<feature type="compositionally biased region" description="Polar residues" evidence="1">
    <location>
        <begin position="359"/>
        <end position="373"/>
    </location>
</feature>
<dbReference type="Proteomes" id="UP000002059">
    <property type="component" value="Partially assembled WGS sequence"/>
</dbReference>
<dbReference type="GeneID" id="9093799"/>
<feature type="region of interest" description="Disordered" evidence="1">
    <location>
        <begin position="1"/>
        <end position="152"/>
    </location>
</feature>
<feature type="region of interest" description="Disordered" evidence="1">
    <location>
        <begin position="350"/>
        <end position="373"/>
    </location>
</feature>
<feature type="compositionally biased region" description="Basic and acidic residues" evidence="1">
    <location>
        <begin position="130"/>
        <end position="140"/>
    </location>
</feature>
<evidence type="ECO:0000313" key="3">
    <source>
        <dbReference type="Proteomes" id="UP000002059"/>
    </source>
</evidence>
<dbReference type="eggNOG" id="ENOG502S1UN">
    <property type="taxonomic scope" value="Eukaryota"/>
</dbReference>
<dbReference type="VEuPathDB" id="FungiDB:PAAG_07493"/>